<organism evidence="1">
    <name type="scientific">Arundo donax</name>
    <name type="common">Giant reed</name>
    <name type="synonym">Donax arundinaceus</name>
    <dbReference type="NCBI Taxonomy" id="35708"/>
    <lineage>
        <taxon>Eukaryota</taxon>
        <taxon>Viridiplantae</taxon>
        <taxon>Streptophyta</taxon>
        <taxon>Embryophyta</taxon>
        <taxon>Tracheophyta</taxon>
        <taxon>Spermatophyta</taxon>
        <taxon>Magnoliopsida</taxon>
        <taxon>Liliopsida</taxon>
        <taxon>Poales</taxon>
        <taxon>Poaceae</taxon>
        <taxon>PACMAD clade</taxon>
        <taxon>Arundinoideae</taxon>
        <taxon>Arundineae</taxon>
        <taxon>Arundo</taxon>
    </lineage>
</organism>
<accession>A0A0A9F7G1</accession>
<dbReference type="EMBL" id="GBRH01193703">
    <property type="protein sequence ID" value="JAE04193.1"/>
    <property type="molecule type" value="Transcribed_RNA"/>
</dbReference>
<name>A0A0A9F7G1_ARUDO</name>
<reference evidence="1" key="1">
    <citation type="submission" date="2014-09" db="EMBL/GenBank/DDBJ databases">
        <authorList>
            <person name="Magalhaes I.L.F."/>
            <person name="Oliveira U."/>
            <person name="Santos F.R."/>
            <person name="Vidigal T.H.D.A."/>
            <person name="Brescovit A.D."/>
            <person name="Santos A.J."/>
        </authorList>
    </citation>
    <scope>NUCLEOTIDE SEQUENCE</scope>
    <source>
        <tissue evidence="1">Shoot tissue taken approximately 20 cm above the soil surface</tissue>
    </source>
</reference>
<dbReference type="AlphaFoldDB" id="A0A0A9F7G1"/>
<evidence type="ECO:0000313" key="1">
    <source>
        <dbReference type="EMBL" id="JAE04193.1"/>
    </source>
</evidence>
<protein>
    <submittedName>
        <fullName evidence="1">Uncharacterized protein</fullName>
    </submittedName>
</protein>
<sequence>MVRRRSIQKTGVQCCSTYW</sequence>
<reference evidence="1" key="2">
    <citation type="journal article" date="2015" name="Data Brief">
        <title>Shoot transcriptome of the giant reed, Arundo donax.</title>
        <authorList>
            <person name="Barrero R.A."/>
            <person name="Guerrero F.D."/>
            <person name="Moolhuijzen P."/>
            <person name="Goolsby J.A."/>
            <person name="Tidwell J."/>
            <person name="Bellgard S.E."/>
            <person name="Bellgard M.I."/>
        </authorList>
    </citation>
    <scope>NUCLEOTIDE SEQUENCE</scope>
    <source>
        <tissue evidence="1">Shoot tissue taken approximately 20 cm above the soil surface</tissue>
    </source>
</reference>
<proteinExistence type="predicted"/>